<dbReference type="Proteomes" id="UP000030765">
    <property type="component" value="Unassembled WGS sequence"/>
</dbReference>
<evidence type="ECO:0000313" key="3">
    <source>
        <dbReference type="EnsemblMetazoa" id="ASIC014360-PA"/>
    </source>
</evidence>
<feature type="compositionally biased region" description="Polar residues" evidence="1">
    <location>
        <begin position="55"/>
        <end position="71"/>
    </location>
</feature>
<dbReference type="EMBL" id="KE525317">
    <property type="protein sequence ID" value="KFB46369.1"/>
    <property type="molecule type" value="Genomic_DNA"/>
</dbReference>
<feature type="region of interest" description="Disordered" evidence="1">
    <location>
        <begin position="16"/>
        <end position="104"/>
    </location>
</feature>
<evidence type="ECO:0000256" key="1">
    <source>
        <dbReference type="SAM" id="MobiDB-lite"/>
    </source>
</evidence>
<dbReference type="VEuPathDB" id="VectorBase:ASIC014360"/>
<name>A0A084W825_ANOSI</name>
<keyword evidence="4" id="KW-1185">Reference proteome</keyword>
<dbReference type="AlphaFoldDB" id="A0A084W825"/>
<accession>A0A084W825</accession>
<protein>
    <submittedName>
        <fullName evidence="2 3">Uncharacterized protein</fullName>
    </submittedName>
</protein>
<dbReference type="EMBL" id="ATLV01021351">
    <property type="status" value="NOT_ANNOTATED_CDS"/>
    <property type="molecule type" value="Genomic_DNA"/>
</dbReference>
<feature type="compositionally biased region" description="Basic and acidic residues" evidence="1">
    <location>
        <begin position="73"/>
        <end position="97"/>
    </location>
</feature>
<evidence type="ECO:0000313" key="2">
    <source>
        <dbReference type="EMBL" id="KFB46369.1"/>
    </source>
</evidence>
<reference evidence="2 4" key="1">
    <citation type="journal article" date="2014" name="BMC Genomics">
        <title>Genome sequence of Anopheles sinensis provides insight into genetics basis of mosquito competence for malaria parasites.</title>
        <authorList>
            <person name="Zhou D."/>
            <person name="Zhang D."/>
            <person name="Ding G."/>
            <person name="Shi L."/>
            <person name="Hou Q."/>
            <person name="Ye Y."/>
            <person name="Xu Y."/>
            <person name="Zhou H."/>
            <person name="Xiong C."/>
            <person name="Li S."/>
            <person name="Yu J."/>
            <person name="Hong S."/>
            <person name="Yu X."/>
            <person name="Zou P."/>
            <person name="Chen C."/>
            <person name="Chang X."/>
            <person name="Wang W."/>
            <person name="Lv Y."/>
            <person name="Sun Y."/>
            <person name="Ma L."/>
            <person name="Shen B."/>
            <person name="Zhu C."/>
        </authorList>
    </citation>
    <scope>NUCLEOTIDE SEQUENCE [LARGE SCALE GENOMIC DNA]</scope>
</reference>
<evidence type="ECO:0000313" key="4">
    <source>
        <dbReference type="Proteomes" id="UP000030765"/>
    </source>
</evidence>
<sequence length="104" mass="11689">MSLILVSFVNLKARPYVNPEEKKQGHGHPLMQSSAGDDRRKSMRYETDNGKCVLSHQTQAPKPTHTHTCQTAARRETVTGRGNNTKEKESERIRKATGEWNGSV</sequence>
<gene>
    <name evidence="2" type="ORF">ZHAS_00014360</name>
</gene>
<organism evidence="2">
    <name type="scientific">Anopheles sinensis</name>
    <name type="common">Mosquito</name>
    <dbReference type="NCBI Taxonomy" id="74873"/>
    <lineage>
        <taxon>Eukaryota</taxon>
        <taxon>Metazoa</taxon>
        <taxon>Ecdysozoa</taxon>
        <taxon>Arthropoda</taxon>
        <taxon>Hexapoda</taxon>
        <taxon>Insecta</taxon>
        <taxon>Pterygota</taxon>
        <taxon>Neoptera</taxon>
        <taxon>Endopterygota</taxon>
        <taxon>Diptera</taxon>
        <taxon>Nematocera</taxon>
        <taxon>Culicoidea</taxon>
        <taxon>Culicidae</taxon>
        <taxon>Anophelinae</taxon>
        <taxon>Anopheles</taxon>
    </lineage>
</organism>
<proteinExistence type="predicted"/>
<dbReference type="EnsemblMetazoa" id="ASIC014360-RA">
    <property type="protein sequence ID" value="ASIC014360-PA"/>
    <property type="gene ID" value="ASIC014360"/>
</dbReference>
<feature type="compositionally biased region" description="Basic and acidic residues" evidence="1">
    <location>
        <begin position="36"/>
        <end position="49"/>
    </location>
</feature>
<reference evidence="3" key="2">
    <citation type="submission" date="2020-05" db="UniProtKB">
        <authorList>
            <consortium name="EnsemblMetazoa"/>
        </authorList>
    </citation>
    <scope>IDENTIFICATION</scope>
</reference>